<dbReference type="EMBL" id="VSSQ01040586">
    <property type="protein sequence ID" value="MPM93876.1"/>
    <property type="molecule type" value="Genomic_DNA"/>
</dbReference>
<sequence length="109" mass="11926">MHGGDAHLAHHLHHALHRGLNVAVLTFAGVGQDAPFFQIADGFESQVGANGRDTVADERAEVVHLSWLRRFQHQAHTRAKLPADQLMMQAGAGQQRRNGREPGIRAPVC</sequence>
<protein>
    <submittedName>
        <fullName evidence="2">Uncharacterized protein</fullName>
    </submittedName>
</protein>
<organism evidence="2">
    <name type="scientific">bioreactor metagenome</name>
    <dbReference type="NCBI Taxonomy" id="1076179"/>
    <lineage>
        <taxon>unclassified sequences</taxon>
        <taxon>metagenomes</taxon>
        <taxon>ecological metagenomes</taxon>
    </lineage>
</organism>
<dbReference type="AlphaFoldDB" id="A0A645DX03"/>
<reference evidence="2" key="1">
    <citation type="submission" date="2019-08" db="EMBL/GenBank/DDBJ databases">
        <authorList>
            <person name="Kucharzyk K."/>
            <person name="Murdoch R.W."/>
            <person name="Higgins S."/>
            <person name="Loffler F."/>
        </authorList>
    </citation>
    <scope>NUCLEOTIDE SEQUENCE</scope>
</reference>
<proteinExistence type="predicted"/>
<evidence type="ECO:0000313" key="2">
    <source>
        <dbReference type="EMBL" id="MPM93876.1"/>
    </source>
</evidence>
<gene>
    <name evidence="2" type="ORF">SDC9_141018</name>
</gene>
<feature type="region of interest" description="Disordered" evidence="1">
    <location>
        <begin position="90"/>
        <end position="109"/>
    </location>
</feature>
<name>A0A645DX03_9ZZZZ</name>
<accession>A0A645DX03</accession>
<dbReference type="AntiFam" id="ANF00199">
    <property type="entry name" value="Shadow ORF (opposite gltB)"/>
</dbReference>
<evidence type="ECO:0000256" key="1">
    <source>
        <dbReference type="SAM" id="MobiDB-lite"/>
    </source>
</evidence>
<comment type="caution">
    <text evidence="2">The sequence shown here is derived from an EMBL/GenBank/DDBJ whole genome shotgun (WGS) entry which is preliminary data.</text>
</comment>